<evidence type="ECO:0000313" key="2">
    <source>
        <dbReference type="EMBL" id="GAA3213330.1"/>
    </source>
</evidence>
<name>A0ABP6QFD1_9ACTN</name>
<reference evidence="3" key="1">
    <citation type="journal article" date="2019" name="Int. J. Syst. Evol. Microbiol.">
        <title>The Global Catalogue of Microorganisms (GCM) 10K type strain sequencing project: providing services to taxonomists for standard genome sequencing and annotation.</title>
        <authorList>
            <consortium name="The Broad Institute Genomics Platform"/>
            <consortium name="The Broad Institute Genome Sequencing Center for Infectious Disease"/>
            <person name="Wu L."/>
            <person name="Ma J."/>
        </authorList>
    </citation>
    <scope>NUCLEOTIDE SEQUENCE [LARGE SCALE GENOMIC DNA]</scope>
    <source>
        <strain evidence="3">JCM 9377</strain>
    </source>
</reference>
<proteinExistence type="predicted"/>
<dbReference type="Proteomes" id="UP001501237">
    <property type="component" value="Unassembled WGS sequence"/>
</dbReference>
<feature type="region of interest" description="Disordered" evidence="1">
    <location>
        <begin position="52"/>
        <end position="90"/>
    </location>
</feature>
<comment type="caution">
    <text evidence="2">The sequence shown here is derived from an EMBL/GenBank/DDBJ whole genome shotgun (WGS) entry which is preliminary data.</text>
</comment>
<evidence type="ECO:0000256" key="1">
    <source>
        <dbReference type="SAM" id="MobiDB-lite"/>
    </source>
</evidence>
<sequence>MSAKVVRAWAGRSARSMVLTPVGTAEAETEAGERDGAALGAGLSVRTDVQAVSATSRTARRAARGDEITVRHVTRRHPRSDPADTPGRVL</sequence>
<accession>A0ABP6QFD1</accession>
<evidence type="ECO:0000313" key="3">
    <source>
        <dbReference type="Proteomes" id="UP001501237"/>
    </source>
</evidence>
<dbReference type="EMBL" id="BAAAUV010000007">
    <property type="protein sequence ID" value="GAA3213330.1"/>
    <property type="molecule type" value="Genomic_DNA"/>
</dbReference>
<organism evidence="2 3">
    <name type="scientific">Actinocorallia longicatena</name>
    <dbReference type="NCBI Taxonomy" id="111803"/>
    <lineage>
        <taxon>Bacteria</taxon>
        <taxon>Bacillati</taxon>
        <taxon>Actinomycetota</taxon>
        <taxon>Actinomycetes</taxon>
        <taxon>Streptosporangiales</taxon>
        <taxon>Thermomonosporaceae</taxon>
        <taxon>Actinocorallia</taxon>
    </lineage>
</organism>
<protein>
    <submittedName>
        <fullName evidence="2">Uncharacterized protein</fullName>
    </submittedName>
</protein>
<gene>
    <name evidence="2" type="ORF">GCM10010468_33210</name>
</gene>
<keyword evidence="3" id="KW-1185">Reference proteome</keyword>